<protein>
    <submittedName>
        <fullName evidence="1">Uncharacterized protein</fullName>
    </submittedName>
</protein>
<reference evidence="1 2" key="1">
    <citation type="journal article" date="2018" name="PLoS Genet.">
        <title>Population sequencing reveals clonal diversity and ancestral inbreeding in the grapevine cultivar Chardonnay.</title>
        <authorList>
            <person name="Roach M.J."/>
            <person name="Johnson D.L."/>
            <person name="Bohlmann J."/>
            <person name="van Vuuren H.J."/>
            <person name="Jones S.J."/>
            <person name="Pretorius I.S."/>
            <person name="Schmidt S.A."/>
            <person name="Borneman A.R."/>
        </authorList>
    </citation>
    <scope>NUCLEOTIDE SEQUENCE [LARGE SCALE GENOMIC DNA]</scope>
    <source>
        <strain evidence="2">cv. Chardonnay</strain>
        <tissue evidence="1">Leaf</tissue>
    </source>
</reference>
<dbReference type="EMBL" id="QGNW01000522">
    <property type="protein sequence ID" value="RVW68716.1"/>
    <property type="molecule type" value="Genomic_DNA"/>
</dbReference>
<comment type="caution">
    <text evidence="1">The sequence shown here is derived from an EMBL/GenBank/DDBJ whole genome shotgun (WGS) entry which is preliminary data.</text>
</comment>
<proteinExistence type="predicted"/>
<accession>A0A438G937</accession>
<name>A0A438G937_VITVI</name>
<dbReference type="OrthoDB" id="8042871at2759"/>
<sequence length="133" mass="14292">MPMSLQSPSPAEKKITAGASTCAPEISSCSTFMSITQYKKRSASPLELQNHQVGWAPSKRKALSFSCGWFTPITKTTSPCLAERQCIGFKTIYYGKRSPSSTPTSLASSSLVGNVKSIDSYLRTAEILTNSGT</sequence>
<evidence type="ECO:0000313" key="2">
    <source>
        <dbReference type="Proteomes" id="UP000288805"/>
    </source>
</evidence>
<dbReference type="AlphaFoldDB" id="A0A438G937"/>
<dbReference type="Proteomes" id="UP000288805">
    <property type="component" value="Unassembled WGS sequence"/>
</dbReference>
<organism evidence="1 2">
    <name type="scientific">Vitis vinifera</name>
    <name type="common">Grape</name>
    <dbReference type="NCBI Taxonomy" id="29760"/>
    <lineage>
        <taxon>Eukaryota</taxon>
        <taxon>Viridiplantae</taxon>
        <taxon>Streptophyta</taxon>
        <taxon>Embryophyta</taxon>
        <taxon>Tracheophyta</taxon>
        <taxon>Spermatophyta</taxon>
        <taxon>Magnoliopsida</taxon>
        <taxon>eudicotyledons</taxon>
        <taxon>Gunneridae</taxon>
        <taxon>Pentapetalae</taxon>
        <taxon>rosids</taxon>
        <taxon>Vitales</taxon>
        <taxon>Vitaceae</taxon>
        <taxon>Viteae</taxon>
        <taxon>Vitis</taxon>
    </lineage>
</organism>
<gene>
    <name evidence="1" type="ORF">CK203_062723</name>
</gene>
<evidence type="ECO:0000313" key="1">
    <source>
        <dbReference type="EMBL" id="RVW68716.1"/>
    </source>
</evidence>